<dbReference type="AlphaFoldDB" id="A0A5C5YSU2"/>
<evidence type="ECO:0000313" key="2">
    <source>
        <dbReference type="EMBL" id="TWT77871.1"/>
    </source>
</evidence>
<dbReference type="PROSITE" id="PS51273">
    <property type="entry name" value="GATASE_TYPE_1"/>
    <property type="match status" value="1"/>
</dbReference>
<accession>A0A5C5YSU2</accession>
<keyword evidence="3" id="KW-1185">Reference proteome</keyword>
<reference evidence="2 3" key="1">
    <citation type="submission" date="2019-02" db="EMBL/GenBank/DDBJ databases">
        <title>Deep-cultivation of Planctomycetes and their phenomic and genomic characterization uncovers novel biology.</title>
        <authorList>
            <person name="Wiegand S."/>
            <person name="Jogler M."/>
            <person name="Boedeker C."/>
            <person name="Pinto D."/>
            <person name="Vollmers J."/>
            <person name="Rivas-Marin E."/>
            <person name="Kohn T."/>
            <person name="Peeters S.H."/>
            <person name="Heuer A."/>
            <person name="Rast P."/>
            <person name="Oberbeckmann S."/>
            <person name="Bunk B."/>
            <person name="Jeske O."/>
            <person name="Meyerdierks A."/>
            <person name="Storesund J.E."/>
            <person name="Kallscheuer N."/>
            <person name="Luecker S."/>
            <person name="Lage O.M."/>
            <person name="Pohl T."/>
            <person name="Merkel B.J."/>
            <person name="Hornburger P."/>
            <person name="Mueller R.-W."/>
            <person name="Bruemmer F."/>
            <person name="Labrenz M."/>
            <person name="Spormann A.M."/>
            <person name="Op Den Camp H."/>
            <person name="Overmann J."/>
            <person name="Amann R."/>
            <person name="Jetten M.S.M."/>
            <person name="Mascher T."/>
            <person name="Medema M.H."/>
            <person name="Devos D.P."/>
            <person name="Kaster A.-K."/>
            <person name="Ovreas L."/>
            <person name="Rohde M."/>
            <person name="Galperin M.Y."/>
            <person name="Jogler C."/>
        </authorList>
    </citation>
    <scope>NUCLEOTIDE SEQUENCE [LARGE SCALE GENOMIC DNA]</scope>
    <source>
        <strain evidence="2 3">Pla123a</strain>
    </source>
</reference>
<dbReference type="RefSeq" id="WP_146585764.1">
    <property type="nucleotide sequence ID" value="NZ_SJPO01000003.1"/>
</dbReference>
<dbReference type="PANTHER" id="PTHR43235:SF1">
    <property type="entry name" value="GLUTAMINE AMIDOTRANSFERASE PB2B2.05-RELATED"/>
    <property type="match status" value="1"/>
</dbReference>
<keyword evidence="1" id="KW-0732">Signal</keyword>
<dbReference type="PANTHER" id="PTHR43235">
    <property type="entry name" value="GLUTAMINE AMIDOTRANSFERASE PB2B2.05-RELATED"/>
    <property type="match status" value="1"/>
</dbReference>
<dbReference type="SUPFAM" id="SSF52317">
    <property type="entry name" value="Class I glutamine amidotransferase-like"/>
    <property type="match status" value="1"/>
</dbReference>
<name>A0A5C5YSU2_9BACT</name>
<keyword evidence="2" id="KW-0328">Glycosyltransferase</keyword>
<dbReference type="GO" id="GO:0033969">
    <property type="term" value="F:gamma-glutamyl-gamma-aminobutyrate hydrolase activity"/>
    <property type="evidence" value="ECO:0007669"/>
    <property type="project" value="TreeGrafter"/>
</dbReference>
<dbReference type="InterPro" id="IPR044668">
    <property type="entry name" value="PuuD-like"/>
</dbReference>
<dbReference type="OrthoDB" id="9813383at2"/>
<organism evidence="2 3">
    <name type="scientific">Posidoniimonas polymericola</name>
    <dbReference type="NCBI Taxonomy" id="2528002"/>
    <lineage>
        <taxon>Bacteria</taxon>
        <taxon>Pseudomonadati</taxon>
        <taxon>Planctomycetota</taxon>
        <taxon>Planctomycetia</taxon>
        <taxon>Pirellulales</taxon>
        <taxon>Lacipirellulaceae</taxon>
        <taxon>Posidoniimonas</taxon>
    </lineage>
</organism>
<dbReference type="InterPro" id="IPR029062">
    <property type="entry name" value="Class_I_gatase-like"/>
</dbReference>
<dbReference type="GO" id="GO:0006598">
    <property type="term" value="P:polyamine catabolic process"/>
    <property type="evidence" value="ECO:0007669"/>
    <property type="project" value="TreeGrafter"/>
</dbReference>
<feature type="chain" id="PRO_5022761645" evidence="1">
    <location>
        <begin position="22"/>
        <end position="286"/>
    </location>
</feature>
<keyword evidence="2" id="KW-0315">Glutamine amidotransferase</keyword>
<sequence precursor="true">MKKKSLTTLWLALALCFGATAGFPSAAAQPATVAAPPVAAPPVAEPMVVEASAVENAGVERTFAEPVIGIASLTTDTYVRAIRACGGVPLVLPNTDGSPELVDEYLELLDGLLMPGGADIPPSEWGEAPHPTTRVLDDNRYQFEKALIKAWIEQTDKPLLGICLGSQWVNVAHGGSLMQDIPSELGVSHRSVTHKVTIEPDSRLMQIFGRTELEVNSFHHQAVRNVGQGLRVVARSPDGVIEGTETTDPNRFLIGVQWHPEKMMPGSELQAKLFRAFIAAAAEEPQ</sequence>
<dbReference type="CDD" id="cd01745">
    <property type="entry name" value="GATase1_2"/>
    <property type="match status" value="1"/>
</dbReference>
<dbReference type="GO" id="GO:0016757">
    <property type="term" value="F:glycosyltransferase activity"/>
    <property type="evidence" value="ECO:0007669"/>
    <property type="project" value="UniProtKB-KW"/>
</dbReference>
<dbReference type="EC" id="2.4.2.-" evidence="2"/>
<keyword evidence="2" id="KW-0808">Transferase</keyword>
<evidence type="ECO:0000313" key="3">
    <source>
        <dbReference type="Proteomes" id="UP000318478"/>
    </source>
</evidence>
<dbReference type="Proteomes" id="UP000318478">
    <property type="component" value="Unassembled WGS sequence"/>
</dbReference>
<dbReference type="InterPro" id="IPR011697">
    <property type="entry name" value="Peptidase_C26"/>
</dbReference>
<protein>
    <submittedName>
        <fullName evidence="2">Putative glutamine amidotransferase</fullName>
        <ecNumber evidence="2">2.4.2.-</ecNumber>
    </submittedName>
</protein>
<dbReference type="Gene3D" id="3.40.50.880">
    <property type="match status" value="1"/>
</dbReference>
<dbReference type="Pfam" id="PF07722">
    <property type="entry name" value="Peptidase_C26"/>
    <property type="match status" value="1"/>
</dbReference>
<dbReference type="GO" id="GO:0005829">
    <property type="term" value="C:cytosol"/>
    <property type="evidence" value="ECO:0007669"/>
    <property type="project" value="TreeGrafter"/>
</dbReference>
<proteinExistence type="predicted"/>
<comment type="caution">
    <text evidence="2">The sequence shown here is derived from an EMBL/GenBank/DDBJ whole genome shotgun (WGS) entry which is preliminary data.</text>
</comment>
<feature type="signal peptide" evidence="1">
    <location>
        <begin position="1"/>
        <end position="21"/>
    </location>
</feature>
<evidence type="ECO:0000256" key="1">
    <source>
        <dbReference type="SAM" id="SignalP"/>
    </source>
</evidence>
<dbReference type="EMBL" id="SJPO01000003">
    <property type="protein sequence ID" value="TWT77871.1"/>
    <property type="molecule type" value="Genomic_DNA"/>
</dbReference>
<gene>
    <name evidence="2" type="ORF">Pla123a_16690</name>
</gene>